<dbReference type="Proteomes" id="UP000332515">
    <property type="component" value="Unassembled WGS sequence"/>
</dbReference>
<keyword evidence="2" id="KW-0238">DNA-binding</keyword>
<evidence type="ECO:0000313" key="3">
    <source>
        <dbReference type="Proteomes" id="UP000332515"/>
    </source>
</evidence>
<dbReference type="RefSeq" id="WP_153480873.1">
    <property type="nucleotide sequence ID" value="NZ_VWNA01000001.1"/>
</dbReference>
<protein>
    <submittedName>
        <fullName evidence="2">AbrB/MazE/SpoVT family DNA-binding domain-containing protein</fullName>
    </submittedName>
</protein>
<evidence type="ECO:0000259" key="1">
    <source>
        <dbReference type="SMART" id="SM00966"/>
    </source>
</evidence>
<organism evidence="2 3">
    <name type="scientific">Segnochrobactrum spirostomi</name>
    <dbReference type="NCBI Taxonomy" id="2608987"/>
    <lineage>
        <taxon>Bacteria</taxon>
        <taxon>Pseudomonadati</taxon>
        <taxon>Pseudomonadota</taxon>
        <taxon>Alphaproteobacteria</taxon>
        <taxon>Hyphomicrobiales</taxon>
        <taxon>Segnochrobactraceae</taxon>
        <taxon>Segnochrobactrum</taxon>
    </lineage>
</organism>
<dbReference type="Pfam" id="PF04014">
    <property type="entry name" value="MazE_antitoxin"/>
    <property type="match status" value="1"/>
</dbReference>
<dbReference type="SUPFAM" id="SSF89447">
    <property type="entry name" value="AbrB/MazE/MraZ-like"/>
    <property type="match status" value="1"/>
</dbReference>
<dbReference type="InterPro" id="IPR037914">
    <property type="entry name" value="SpoVT-AbrB_sf"/>
</dbReference>
<dbReference type="GO" id="GO:0003677">
    <property type="term" value="F:DNA binding"/>
    <property type="evidence" value="ECO:0007669"/>
    <property type="project" value="UniProtKB-KW"/>
</dbReference>
<dbReference type="EMBL" id="VWNA01000001">
    <property type="protein sequence ID" value="MQT13078.1"/>
    <property type="molecule type" value="Genomic_DNA"/>
</dbReference>
<gene>
    <name evidence="2" type="ORF">F0357_10535</name>
</gene>
<dbReference type="Gene3D" id="2.10.260.10">
    <property type="match status" value="1"/>
</dbReference>
<proteinExistence type="predicted"/>
<dbReference type="GO" id="GO:0097351">
    <property type="term" value="F:toxin sequestering activity"/>
    <property type="evidence" value="ECO:0007669"/>
    <property type="project" value="InterPro"/>
</dbReference>
<sequence length="80" mass="8880">MRVDVKKWGKSAAVRIPAALMSAADFRVDDTVDIRAEGGRVVMELIREPDYDIDQLLDRITPENLHHAISFGCAEGKEGL</sequence>
<dbReference type="AlphaFoldDB" id="A0A6A7Y4D4"/>
<dbReference type="PANTHER" id="PTHR40516:SF1">
    <property type="entry name" value="ANTITOXIN CHPS-RELATED"/>
    <property type="match status" value="1"/>
</dbReference>
<name>A0A6A7Y4D4_9HYPH</name>
<dbReference type="SMART" id="SM00966">
    <property type="entry name" value="SpoVT_AbrB"/>
    <property type="match status" value="1"/>
</dbReference>
<dbReference type="InterPro" id="IPR007159">
    <property type="entry name" value="SpoVT-AbrB_dom"/>
</dbReference>
<reference evidence="2 3" key="1">
    <citation type="submission" date="2019-09" db="EMBL/GenBank/DDBJ databases">
        <title>Segnochrobactrum spirostomi gen. nov., sp. nov., isolated from the ciliate Spirostomum cf. yagiui and description of a novel family, Segnochrobactraceae fam. nov. within the order Rhizobiales of the class Alphaproteobacteria.</title>
        <authorList>
            <person name="Akter S."/>
            <person name="Shazib S.U.A."/>
            <person name="Shin M.K."/>
        </authorList>
    </citation>
    <scope>NUCLEOTIDE SEQUENCE [LARGE SCALE GENOMIC DNA]</scope>
    <source>
        <strain evidence="2 3">Sp-1</strain>
    </source>
</reference>
<accession>A0A6A7Y4D4</accession>
<keyword evidence="3" id="KW-1185">Reference proteome</keyword>
<evidence type="ECO:0000313" key="2">
    <source>
        <dbReference type="EMBL" id="MQT13078.1"/>
    </source>
</evidence>
<feature type="domain" description="SpoVT-AbrB" evidence="1">
    <location>
        <begin position="6"/>
        <end position="51"/>
    </location>
</feature>
<comment type="caution">
    <text evidence="2">The sequence shown here is derived from an EMBL/GenBank/DDBJ whole genome shotgun (WGS) entry which is preliminary data.</text>
</comment>
<dbReference type="InterPro" id="IPR039052">
    <property type="entry name" value="Antitox_PemI-like"/>
</dbReference>
<dbReference type="PANTHER" id="PTHR40516">
    <property type="entry name" value="ANTITOXIN CHPS-RELATED"/>
    <property type="match status" value="1"/>
</dbReference>